<dbReference type="PANTHER" id="PTHR21483">
    <property type="entry name" value="RNA POLYMERASE II-ASSOCIATED PROTEIN 1"/>
    <property type="match status" value="1"/>
</dbReference>
<evidence type="ECO:0000313" key="3">
    <source>
        <dbReference type="EMBL" id="KDO25095.1"/>
    </source>
</evidence>
<dbReference type="STRING" id="695850.A0A067C7F0"/>
<dbReference type="EMBL" id="KK583235">
    <property type="protein sequence ID" value="KDO25095.1"/>
    <property type="molecule type" value="Genomic_DNA"/>
</dbReference>
<dbReference type="PANTHER" id="PTHR21483:SF18">
    <property type="entry name" value="RNA POLYMERASE II-ASSOCIATED PROTEIN 1"/>
    <property type="match status" value="1"/>
</dbReference>
<keyword evidence="4" id="KW-1185">Reference proteome</keyword>
<dbReference type="InterPro" id="IPR039913">
    <property type="entry name" value="RPAP1/Rba50"/>
</dbReference>
<feature type="compositionally biased region" description="Acidic residues" evidence="1">
    <location>
        <begin position="25"/>
        <end position="39"/>
    </location>
</feature>
<dbReference type="Pfam" id="PF25766">
    <property type="entry name" value="TPR_RPAP1"/>
    <property type="match status" value="1"/>
</dbReference>
<dbReference type="RefSeq" id="XP_012204232.1">
    <property type="nucleotide sequence ID" value="XM_012348842.1"/>
</dbReference>
<dbReference type="VEuPathDB" id="FungiDB:SPRG_20743"/>
<feature type="domain" description="RPAP1/MINIYO-like TPR repeats" evidence="2">
    <location>
        <begin position="473"/>
        <end position="672"/>
    </location>
</feature>
<dbReference type="OrthoDB" id="348201at2759"/>
<sequence>MTPVDRHGKLHVVRYLHPTAKKDSDNDDDDDGDKDPDDVPMELKELAAADAIQALLKTHLPFRLRHLLALPSLVGTRSHDQVLDLCIALAMHSRRAATHLLEVKGMTSVLLELLSHEGIDDVLATLPMRRKTIVLLRRLCQADAALAAMCLQDQLLTATKVVLAIRHPGLLPLQLDALRLWSVCLSYGIDLHSVAYLYPLLCGYPAAALASDGAALSPWPIEMQCAILDALTLLVRNGVEAAQYYRLLPFFVQQATDLLAQHAAQVSSPMVAAAVRFLAAAWPIVQFNTTILDVDPYVRVTPVLSTLYDSVLASSTGLEWLPDLLAYFRALAAAPAKQLPPVSLAVLASAMEPAFLTQLAPHRSIGVACALFYTTHGPSDAAVALWPLCLEWLATCKPGDEADVRSMVRILFEKPCPALCALFTAMAGASPSPKETCHVVQPEDAPSTLPWPTYWLFSLFSRIASSDMSATAWQTLLTEASSLLLQLETSSPALLASTPTAHKLVHLSHVYLLETDAWLSPAVATPLQALVAHYVDAVVAEEWHEALSHVVQCYKPCELGKEPALVQSFVESLLQVFCGASYGDVGLSAIVTLCLHPSLPQELRLWLWSELSTNGGLALVTVPTALMSSLLATTDSKMLDAYVASVASETITATRGKDLYAVAIHHLARYCLGASELAASQRQQQVWLRLLQSPSKALVKDVVGHAEAKDARVKVQWCIQQPSFALVQTTLQSLL</sequence>
<evidence type="ECO:0000256" key="1">
    <source>
        <dbReference type="SAM" id="MobiDB-lite"/>
    </source>
</evidence>
<evidence type="ECO:0000259" key="2">
    <source>
        <dbReference type="Pfam" id="PF25766"/>
    </source>
</evidence>
<feature type="region of interest" description="Disordered" evidence="1">
    <location>
        <begin position="17"/>
        <end position="39"/>
    </location>
</feature>
<protein>
    <recommendedName>
        <fullName evidence="2">RPAP1/MINIYO-like TPR repeats domain-containing protein</fullName>
    </recommendedName>
</protein>
<name>A0A067C7F0_SAPPC</name>
<dbReference type="GeneID" id="24141788"/>
<accession>A0A067C7F0</accession>
<dbReference type="GO" id="GO:0006366">
    <property type="term" value="P:transcription by RNA polymerase II"/>
    <property type="evidence" value="ECO:0007669"/>
    <property type="project" value="InterPro"/>
</dbReference>
<evidence type="ECO:0000313" key="4">
    <source>
        <dbReference type="Proteomes" id="UP000030745"/>
    </source>
</evidence>
<dbReference type="Proteomes" id="UP000030745">
    <property type="component" value="Unassembled WGS sequence"/>
</dbReference>
<reference evidence="3 4" key="1">
    <citation type="journal article" date="2013" name="PLoS Genet.">
        <title>Distinctive expansion of potential virulence genes in the genome of the oomycete fish pathogen Saprolegnia parasitica.</title>
        <authorList>
            <person name="Jiang R.H."/>
            <person name="de Bruijn I."/>
            <person name="Haas B.J."/>
            <person name="Belmonte R."/>
            <person name="Lobach L."/>
            <person name="Christie J."/>
            <person name="van den Ackerveken G."/>
            <person name="Bottin A."/>
            <person name="Bulone V."/>
            <person name="Diaz-Moreno S.M."/>
            <person name="Dumas B."/>
            <person name="Fan L."/>
            <person name="Gaulin E."/>
            <person name="Govers F."/>
            <person name="Grenville-Briggs L.J."/>
            <person name="Horner N.R."/>
            <person name="Levin J.Z."/>
            <person name="Mammella M."/>
            <person name="Meijer H.J."/>
            <person name="Morris P."/>
            <person name="Nusbaum C."/>
            <person name="Oome S."/>
            <person name="Phillips A.J."/>
            <person name="van Rooyen D."/>
            <person name="Rzeszutek E."/>
            <person name="Saraiva M."/>
            <person name="Secombes C.J."/>
            <person name="Seidl M.F."/>
            <person name="Snel B."/>
            <person name="Stassen J.H."/>
            <person name="Sykes S."/>
            <person name="Tripathy S."/>
            <person name="van den Berg H."/>
            <person name="Vega-Arreguin J.C."/>
            <person name="Wawra S."/>
            <person name="Young S.K."/>
            <person name="Zeng Q."/>
            <person name="Dieguez-Uribeondo J."/>
            <person name="Russ C."/>
            <person name="Tyler B.M."/>
            <person name="van West P."/>
        </authorList>
    </citation>
    <scope>NUCLEOTIDE SEQUENCE [LARGE SCALE GENOMIC DNA]</scope>
    <source>
        <strain evidence="3 4">CBS 223.65</strain>
    </source>
</reference>
<dbReference type="KEGG" id="spar:SPRG_20743"/>
<gene>
    <name evidence="3" type="ORF">SPRG_20743</name>
</gene>
<organism evidence="3 4">
    <name type="scientific">Saprolegnia parasitica (strain CBS 223.65)</name>
    <dbReference type="NCBI Taxonomy" id="695850"/>
    <lineage>
        <taxon>Eukaryota</taxon>
        <taxon>Sar</taxon>
        <taxon>Stramenopiles</taxon>
        <taxon>Oomycota</taxon>
        <taxon>Saprolegniomycetes</taxon>
        <taxon>Saprolegniales</taxon>
        <taxon>Saprolegniaceae</taxon>
        <taxon>Saprolegnia</taxon>
    </lineage>
</organism>
<proteinExistence type="predicted"/>
<dbReference type="OMA" id="HEAQHYF"/>
<dbReference type="InterPro" id="IPR057989">
    <property type="entry name" value="TPR_RPAP1/MINIYO-like"/>
</dbReference>
<dbReference type="AlphaFoldDB" id="A0A067C7F0"/>